<keyword evidence="1" id="KW-0472">Membrane</keyword>
<evidence type="ECO:0000313" key="3">
    <source>
        <dbReference type="EMBL" id="MDD7972798.1"/>
    </source>
</evidence>
<reference evidence="3" key="1">
    <citation type="submission" date="2023-02" db="EMBL/GenBank/DDBJ databases">
        <title>Description of Roseinatronobacter alkalisoli sp. nov., an alkaliphilic bacerium isolated from soda soil.</title>
        <authorList>
            <person name="Wei W."/>
        </authorList>
    </citation>
    <scope>NUCLEOTIDE SEQUENCE</scope>
    <source>
        <strain evidence="3">HJB301</strain>
    </source>
</reference>
<dbReference type="EMBL" id="JAQZSM010000019">
    <property type="protein sequence ID" value="MDD7972798.1"/>
    <property type="molecule type" value="Genomic_DNA"/>
</dbReference>
<keyword evidence="1" id="KW-1133">Transmembrane helix</keyword>
<keyword evidence="1" id="KW-0812">Transmembrane</keyword>
<feature type="transmembrane region" description="Helical" evidence="1">
    <location>
        <begin position="77"/>
        <end position="93"/>
    </location>
</feature>
<organism evidence="3 4">
    <name type="scientific">Roseinatronobacter alkalisoli</name>
    <dbReference type="NCBI Taxonomy" id="3028235"/>
    <lineage>
        <taxon>Bacteria</taxon>
        <taxon>Pseudomonadati</taxon>
        <taxon>Pseudomonadota</taxon>
        <taxon>Alphaproteobacteria</taxon>
        <taxon>Rhodobacterales</taxon>
        <taxon>Paracoccaceae</taxon>
        <taxon>Roseinatronobacter</taxon>
    </lineage>
</organism>
<dbReference type="Proteomes" id="UP001431784">
    <property type="component" value="Unassembled WGS sequence"/>
</dbReference>
<name>A0ABT5TFW0_9RHOB</name>
<dbReference type="RefSeq" id="WP_274353474.1">
    <property type="nucleotide sequence ID" value="NZ_JAQZSM010000019.1"/>
</dbReference>
<dbReference type="Pfam" id="PF07331">
    <property type="entry name" value="TctB"/>
    <property type="match status" value="1"/>
</dbReference>
<keyword evidence="4" id="KW-1185">Reference proteome</keyword>
<evidence type="ECO:0000256" key="1">
    <source>
        <dbReference type="SAM" id="Phobius"/>
    </source>
</evidence>
<dbReference type="InterPro" id="IPR009936">
    <property type="entry name" value="DUF1468"/>
</dbReference>
<protein>
    <submittedName>
        <fullName evidence="3">Tripartite tricarboxylate transporter TctB family protein</fullName>
    </submittedName>
</protein>
<feature type="transmembrane region" description="Helical" evidence="1">
    <location>
        <begin position="123"/>
        <end position="145"/>
    </location>
</feature>
<proteinExistence type="predicted"/>
<accession>A0ABT5TFW0</accession>
<feature type="transmembrane region" description="Helical" evidence="1">
    <location>
        <begin position="7"/>
        <end position="25"/>
    </location>
</feature>
<gene>
    <name evidence="3" type="ORF">PUT78_17015</name>
</gene>
<feature type="transmembrane region" description="Helical" evidence="1">
    <location>
        <begin position="37"/>
        <end position="56"/>
    </location>
</feature>
<feature type="transmembrane region" description="Helical" evidence="1">
    <location>
        <begin position="99"/>
        <end position="116"/>
    </location>
</feature>
<comment type="caution">
    <text evidence="3">The sequence shown here is derived from an EMBL/GenBank/DDBJ whole genome shotgun (WGS) entry which is preliminary data.</text>
</comment>
<sequence>MSRNSELIIGLAMLGAGIGYLFMTMQLPRRGAVDATFFPYALGTAMVGLGLLQVIVTLRRTGFLPSTASERLQPRQILTVMATLGLVACFIAALRPLGFPVAAALFLFAQFCLLAPATQKPRLFLYVVLAVVAAVLIFVTFRYGFRLMLPGGPLTPYLP</sequence>
<evidence type="ECO:0000259" key="2">
    <source>
        <dbReference type="Pfam" id="PF07331"/>
    </source>
</evidence>
<feature type="domain" description="DUF1468" evidence="2">
    <location>
        <begin position="8"/>
        <end position="150"/>
    </location>
</feature>
<evidence type="ECO:0000313" key="4">
    <source>
        <dbReference type="Proteomes" id="UP001431784"/>
    </source>
</evidence>